<dbReference type="Proteomes" id="UP001239445">
    <property type="component" value="Unassembled WGS sequence"/>
</dbReference>
<dbReference type="SMART" id="SM00338">
    <property type="entry name" value="BRLZ"/>
    <property type="match status" value="1"/>
</dbReference>
<proteinExistence type="predicted"/>
<dbReference type="InterPro" id="IPR046347">
    <property type="entry name" value="bZIP_sf"/>
</dbReference>
<keyword evidence="3" id="KW-1185">Reference proteome</keyword>
<reference evidence="2" key="1">
    <citation type="submission" date="2023-06" db="EMBL/GenBank/DDBJ databases">
        <title>Genome-scale phylogeny and comparative genomics of the fungal order Sordariales.</title>
        <authorList>
            <consortium name="Lawrence Berkeley National Laboratory"/>
            <person name="Hensen N."/>
            <person name="Bonometti L."/>
            <person name="Westerberg I."/>
            <person name="Brannstrom I.O."/>
            <person name="Guillou S."/>
            <person name="Cros-Aarteil S."/>
            <person name="Calhoun S."/>
            <person name="Haridas S."/>
            <person name="Kuo A."/>
            <person name="Mondo S."/>
            <person name="Pangilinan J."/>
            <person name="Riley R."/>
            <person name="Labutti K."/>
            <person name="Andreopoulos B."/>
            <person name="Lipzen A."/>
            <person name="Chen C."/>
            <person name="Yanf M."/>
            <person name="Daum C."/>
            <person name="Ng V."/>
            <person name="Clum A."/>
            <person name="Steindorff A."/>
            <person name="Ohm R."/>
            <person name="Martin F."/>
            <person name="Silar P."/>
            <person name="Natvig D."/>
            <person name="Lalanne C."/>
            <person name="Gautier V."/>
            <person name="Ament-Velasquez S.L."/>
            <person name="Kruys A."/>
            <person name="Hutchinson M.I."/>
            <person name="Powell A.J."/>
            <person name="Barry K."/>
            <person name="Miller A.N."/>
            <person name="Grigoriev I.V."/>
            <person name="Debuchy R."/>
            <person name="Gladieux P."/>
            <person name="Thoren M.H."/>
            <person name="Johannesson H."/>
        </authorList>
    </citation>
    <scope>NUCLEOTIDE SEQUENCE</scope>
    <source>
        <strain evidence="2">PSN4</strain>
    </source>
</reference>
<dbReference type="GO" id="GO:0003700">
    <property type="term" value="F:DNA-binding transcription factor activity"/>
    <property type="evidence" value="ECO:0007669"/>
    <property type="project" value="InterPro"/>
</dbReference>
<name>A0AAJ0F9G9_9PEZI</name>
<accession>A0AAJ0F9G9</accession>
<dbReference type="PROSITE" id="PS50217">
    <property type="entry name" value="BZIP"/>
    <property type="match status" value="1"/>
</dbReference>
<organism evidence="2 3">
    <name type="scientific">Echria macrotheca</name>
    <dbReference type="NCBI Taxonomy" id="438768"/>
    <lineage>
        <taxon>Eukaryota</taxon>
        <taxon>Fungi</taxon>
        <taxon>Dikarya</taxon>
        <taxon>Ascomycota</taxon>
        <taxon>Pezizomycotina</taxon>
        <taxon>Sordariomycetes</taxon>
        <taxon>Sordariomycetidae</taxon>
        <taxon>Sordariales</taxon>
        <taxon>Schizotheciaceae</taxon>
        <taxon>Echria</taxon>
    </lineage>
</organism>
<dbReference type="Gene3D" id="1.20.5.170">
    <property type="match status" value="1"/>
</dbReference>
<dbReference type="EMBL" id="MU839827">
    <property type="protein sequence ID" value="KAK1760211.1"/>
    <property type="molecule type" value="Genomic_DNA"/>
</dbReference>
<feature type="domain" description="BZIP" evidence="1">
    <location>
        <begin position="11"/>
        <end position="74"/>
    </location>
</feature>
<gene>
    <name evidence="2" type="ORF">QBC47DRAFT_366668</name>
</gene>
<dbReference type="InterPro" id="IPR004827">
    <property type="entry name" value="bZIP"/>
</dbReference>
<evidence type="ECO:0000313" key="2">
    <source>
        <dbReference type="EMBL" id="KAK1760211.1"/>
    </source>
</evidence>
<evidence type="ECO:0000313" key="3">
    <source>
        <dbReference type="Proteomes" id="UP001239445"/>
    </source>
</evidence>
<sequence>MSLGGTVDSVCDDQTRTKMRNRLAAQRYRDKLQLKAAELEEGRRQVLSKHESLVAVANQLSDEVYALKNELFQHSSCDCPPIQRYLSDELARRFSCSDGVSFVGGDAESQMVQPAAWEDAYTDLREAEHASGFGQCQSLGGVGLDHKGLVSLGALAGTHLPSRVDMPGPMSPPKTLSSEIRQEIPMPAAATCGVATRWAGWAVGSQLGR</sequence>
<dbReference type="PROSITE" id="PS00036">
    <property type="entry name" value="BZIP_BASIC"/>
    <property type="match status" value="1"/>
</dbReference>
<feature type="non-terminal residue" evidence="2">
    <location>
        <position position="1"/>
    </location>
</feature>
<evidence type="ECO:0000259" key="1">
    <source>
        <dbReference type="PROSITE" id="PS50217"/>
    </source>
</evidence>
<dbReference type="SUPFAM" id="SSF57959">
    <property type="entry name" value="Leucine zipper domain"/>
    <property type="match status" value="1"/>
</dbReference>
<dbReference type="AlphaFoldDB" id="A0AAJ0F9G9"/>
<protein>
    <recommendedName>
        <fullName evidence="1">BZIP domain-containing protein</fullName>
    </recommendedName>
</protein>
<comment type="caution">
    <text evidence="2">The sequence shown here is derived from an EMBL/GenBank/DDBJ whole genome shotgun (WGS) entry which is preliminary data.</text>
</comment>